<dbReference type="SUPFAM" id="SSF51197">
    <property type="entry name" value="Clavaminate synthase-like"/>
    <property type="match status" value="1"/>
</dbReference>
<accession>A0A8K0CQ36</accession>
<dbReference type="GO" id="GO:0045329">
    <property type="term" value="P:carnitine biosynthetic process"/>
    <property type="evidence" value="ECO:0007669"/>
    <property type="project" value="TreeGrafter"/>
</dbReference>
<dbReference type="GO" id="GO:0016491">
    <property type="term" value="F:oxidoreductase activity"/>
    <property type="evidence" value="ECO:0007669"/>
    <property type="project" value="UniProtKB-KW"/>
</dbReference>
<dbReference type="InterPro" id="IPR003819">
    <property type="entry name" value="TauD/TfdA-like"/>
</dbReference>
<dbReference type="GO" id="GO:0005739">
    <property type="term" value="C:mitochondrion"/>
    <property type="evidence" value="ECO:0007669"/>
    <property type="project" value="TreeGrafter"/>
</dbReference>
<evidence type="ECO:0000313" key="3">
    <source>
        <dbReference type="EMBL" id="KAF2889106.1"/>
    </source>
</evidence>
<dbReference type="Pfam" id="PF02668">
    <property type="entry name" value="TauD"/>
    <property type="match status" value="1"/>
</dbReference>
<dbReference type="AlphaFoldDB" id="A0A8K0CQ36"/>
<feature type="non-terminal residue" evidence="3">
    <location>
        <position position="1"/>
    </location>
</feature>
<dbReference type="Proteomes" id="UP000801492">
    <property type="component" value="Unassembled WGS sequence"/>
</dbReference>
<reference evidence="3" key="1">
    <citation type="submission" date="2019-08" db="EMBL/GenBank/DDBJ databases">
        <title>The genome of the North American firefly Photinus pyralis.</title>
        <authorList>
            <consortium name="Photinus pyralis genome working group"/>
            <person name="Fallon T.R."/>
            <person name="Sander Lower S.E."/>
            <person name="Weng J.-K."/>
        </authorList>
    </citation>
    <scope>NUCLEOTIDE SEQUENCE</scope>
    <source>
        <strain evidence="3">TRF0915ILg1</strain>
        <tissue evidence="3">Whole body</tissue>
    </source>
</reference>
<sequence>EEFHVVAKPGTSNVAYLSSLLQLHTDLPYYEYQPGATILHCIEQAKNRGGENLLTDVFYVAEKLRKENKELFHILSTVEVNWLDIGEEDGVQYHKICRSPMICLNSEGNVESVRHSIPQRDSHFTVDVKYVKPWYDALRTFIDLINEHAYKFKTQPGEMFAFDNTRLVHGRLGYEDTSDNRRFLVGFYLDWDEIYSKMRVLKEKGFQ</sequence>
<dbReference type="PANTHER" id="PTHR10696">
    <property type="entry name" value="GAMMA-BUTYROBETAINE HYDROXYLASE-RELATED"/>
    <property type="match status" value="1"/>
</dbReference>
<dbReference type="PANTHER" id="PTHR10696:SF33">
    <property type="entry name" value="GAMMA-BUTYROBETAINE DIOXYGENASE"/>
    <property type="match status" value="1"/>
</dbReference>
<organism evidence="3 4">
    <name type="scientific">Ignelater luminosus</name>
    <name type="common">Cucubano</name>
    <name type="synonym">Pyrophorus luminosus</name>
    <dbReference type="NCBI Taxonomy" id="2038154"/>
    <lineage>
        <taxon>Eukaryota</taxon>
        <taxon>Metazoa</taxon>
        <taxon>Ecdysozoa</taxon>
        <taxon>Arthropoda</taxon>
        <taxon>Hexapoda</taxon>
        <taxon>Insecta</taxon>
        <taxon>Pterygota</taxon>
        <taxon>Neoptera</taxon>
        <taxon>Endopterygota</taxon>
        <taxon>Coleoptera</taxon>
        <taxon>Polyphaga</taxon>
        <taxon>Elateriformia</taxon>
        <taxon>Elateroidea</taxon>
        <taxon>Elateridae</taxon>
        <taxon>Agrypninae</taxon>
        <taxon>Pyrophorini</taxon>
        <taxon>Ignelater</taxon>
    </lineage>
</organism>
<feature type="domain" description="TauD/TfdA-like" evidence="2">
    <location>
        <begin position="9"/>
        <end position="185"/>
    </location>
</feature>
<keyword evidence="4" id="KW-1185">Reference proteome</keyword>
<dbReference type="OrthoDB" id="406634at2759"/>
<dbReference type="InterPro" id="IPR042098">
    <property type="entry name" value="TauD-like_sf"/>
</dbReference>
<comment type="caution">
    <text evidence="3">The sequence shown here is derived from an EMBL/GenBank/DDBJ whole genome shotgun (WGS) entry which is preliminary data.</text>
</comment>
<gene>
    <name evidence="3" type="ORF">ILUMI_17067</name>
</gene>
<keyword evidence="1" id="KW-0560">Oxidoreductase</keyword>
<proteinExistence type="predicted"/>
<name>A0A8K0CQ36_IGNLU</name>
<evidence type="ECO:0000256" key="1">
    <source>
        <dbReference type="ARBA" id="ARBA00023002"/>
    </source>
</evidence>
<dbReference type="InterPro" id="IPR050411">
    <property type="entry name" value="AlphaKG_dependent_hydroxylases"/>
</dbReference>
<dbReference type="CDD" id="cd00250">
    <property type="entry name" value="CAS_like"/>
    <property type="match status" value="1"/>
</dbReference>
<evidence type="ECO:0000313" key="4">
    <source>
        <dbReference type="Proteomes" id="UP000801492"/>
    </source>
</evidence>
<protein>
    <recommendedName>
        <fullName evidence="2">TauD/TfdA-like domain-containing protein</fullName>
    </recommendedName>
</protein>
<evidence type="ECO:0000259" key="2">
    <source>
        <dbReference type="Pfam" id="PF02668"/>
    </source>
</evidence>
<dbReference type="Gene3D" id="3.60.130.10">
    <property type="entry name" value="Clavaminate synthase-like"/>
    <property type="match status" value="1"/>
</dbReference>
<dbReference type="EMBL" id="VTPC01070726">
    <property type="protein sequence ID" value="KAF2889106.1"/>
    <property type="molecule type" value="Genomic_DNA"/>
</dbReference>